<proteinExistence type="predicted"/>
<name>A0A381Z1T0_9ZZZZ</name>
<evidence type="ECO:0000313" key="1">
    <source>
        <dbReference type="EMBL" id="SVA82773.1"/>
    </source>
</evidence>
<accession>A0A381Z1T0</accession>
<dbReference type="AlphaFoldDB" id="A0A381Z1T0"/>
<sequence length="25" mass="2699">MTTANFGDHNWGMVVDVDKCIGCNA</sequence>
<protein>
    <recommendedName>
        <fullName evidence="2">4Fe-4S ferredoxin-type domain-containing protein</fullName>
    </recommendedName>
</protein>
<dbReference type="SUPFAM" id="SSF54862">
    <property type="entry name" value="4Fe-4S ferredoxins"/>
    <property type="match status" value="1"/>
</dbReference>
<feature type="non-terminal residue" evidence="1">
    <location>
        <position position="25"/>
    </location>
</feature>
<dbReference type="EMBL" id="UINC01019535">
    <property type="protein sequence ID" value="SVA82773.1"/>
    <property type="molecule type" value="Genomic_DNA"/>
</dbReference>
<reference evidence="1" key="1">
    <citation type="submission" date="2018-05" db="EMBL/GenBank/DDBJ databases">
        <authorList>
            <person name="Lanie J.A."/>
            <person name="Ng W.-L."/>
            <person name="Kazmierczak K.M."/>
            <person name="Andrzejewski T.M."/>
            <person name="Davidsen T.M."/>
            <person name="Wayne K.J."/>
            <person name="Tettelin H."/>
            <person name="Glass J.I."/>
            <person name="Rusch D."/>
            <person name="Podicherti R."/>
            <person name="Tsui H.-C.T."/>
            <person name="Winkler M.E."/>
        </authorList>
    </citation>
    <scope>NUCLEOTIDE SEQUENCE</scope>
</reference>
<evidence type="ECO:0008006" key="2">
    <source>
        <dbReference type="Google" id="ProtNLM"/>
    </source>
</evidence>
<organism evidence="1">
    <name type="scientific">marine metagenome</name>
    <dbReference type="NCBI Taxonomy" id="408172"/>
    <lineage>
        <taxon>unclassified sequences</taxon>
        <taxon>metagenomes</taxon>
        <taxon>ecological metagenomes</taxon>
    </lineage>
</organism>
<gene>
    <name evidence="1" type="ORF">METZ01_LOCUS135627</name>
</gene>